<reference evidence="4 5" key="1">
    <citation type="submission" date="2017-08" db="EMBL/GenBank/DDBJ databases">
        <title>Infants hospitalized years apart are colonized by the same room-sourced microbial strains.</title>
        <authorList>
            <person name="Brooks B."/>
            <person name="Olm M.R."/>
            <person name="Firek B.A."/>
            <person name="Baker R."/>
            <person name="Thomas B.C."/>
            <person name="Morowitz M.J."/>
            <person name="Banfield J.F."/>
        </authorList>
    </citation>
    <scope>NUCLEOTIDE SEQUENCE [LARGE SCALE GENOMIC DNA]</scope>
    <source>
        <strain evidence="4">S2_005_001_R1_22</strain>
    </source>
</reference>
<organism evidence="4 5">
    <name type="scientific">Sphingomonas taxi</name>
    <dbReference type="NCBI Taxonomy" id="1549858"/>
    <lineage>
        <taxon>Bacteria</taxon>
        <taxon>Pseudomonadati</taxon>
        <taxon>Pseudomonadota</taxon>
        <taxon>Alphaproteobacteria</taxon>
        <taxon>Sphingomonadales</taxon>
        <taxon>Sphingomonadaceae</taxon>
        <taxon>Sphingomonas</taxon>
    </lineage>
</organism>
<evidence type="ECO:0000259" key="3">
    <source>
        <dbReference type="PROSITE" id="PS51186"/>
    </source>
</evidence>
<evidence type="ECO:0000313" key="5">
    <source>
        <dbReference type="Proteomes" id="UP000249229"/>
    </source>
</evidence>
<dbReference type="CDD" id="cd04301">
    <property type="entry name" value="NAT_SF"/>
    <property type="match status" value="1"/>
</dbReference>
<evidence type="ECO:0000256" key="1">
    <source>
        <dbReference type="ARBA" id="ARBA00022679"/>
    </source>
</evidence>
<dbReference type="InterPro" id="IPR000182">
    <property type="entry name" value="GNAT_dom"/>
</dbReference>
<keyword evidence="1 4" id="KW-0808">Transferase</keyword>
<proteinExistence type="predicted"/>
<feature type="domain" description="N-acetyltransferase" evidence="3">
    <location>
        <begin position="5"/>
        <end position="171"/>
    </location>
</feature>
<gene>
    <name evidence="4" type="ORF">DI544_14000</name>
</gene>
<dbReference type="AlphaFoldDB" id="A0A2W5P1S1"/>
<sequence>MTQKTTLRRATVEDAANLAAVARATFTETFGTLYSAADLATFLEQHTPGDWAREIADPAFAVLVVELGHIAVGYVKLGPPRLPFTPATGAIELRQFYLLEPWQGAGVGPRMMEWALAEARERGMASIYLSVFTDNHRARRFYRKYGFEDVGRYAFMVGDHEDEDIVMRRDL</sequence>
<dbReference type="PROSITE" id="PS51186">
    <property type="entry name" value="GNAT"/>
    <property type="match status" value="1"/>
</dbReference>
<comment type="caution">
    <text evidence="4">The sequence shown here is derived from an EMBL/GenBank/DDBJ whole genome shotgun (WGS) entry which is preliminary data.</text>
</comment>
<dbReference type="EMBL" id="QFQI01000016">
    <property type="protein sequence ID" value="PZQ58518.1"/>
    <property type="molecule type" value="Genomic_DNA"/>
</dbReference>
<dbReference type="GO" id="GO:0016747">
    <property type="term" value="F:acyltransferase activity, transferring groups other than amino-acyl groups"/>
    <property type="evidence" value="ECO:0007669"/>
    <property type="project" value="InterPro"/>
</dbReference>
<dbReference type="InterPro" id="IPR050832">
    <property type="entry name" value="Bact_Acetyltransf"/>
</dbReference>
<keyword evidence="2" id="KW-0012">Acyltransferase</keyword>
<evidence type="ECO:0000313" key="4">
    <source>
        <dbReference type="EMBL" id="PZQ58518.1"/>
    </source>
</evidence>
<evidence type="ECO:0000256" key="2">
    <source>
        <dbReference type="ARBA" id="ARBA00023315"/>
    </source>
</evidence>
<dbReference type="Pfam" id="PF00583">
    <property type="entry name" value="Acetyltransf_1"/>
    <property type="match status" value="1"/>
</dbReference>
<dbReference type="PANTHER" id="PTHR43877">
    <property type="entry name" value="AMINOALKYLPHOSPHONATE N-ACETYLTRANSFERASE-RELATED-RELATED"/>
    <property type="match status" value="1"/>
</dbReference>
<dbReference type="Gene3D" id="3.40.630.30">
    <property type="match status" value="1"/>
</dbReference>
<dbReference type="Proteomes" id="UP000249229">
    <property type="component" value="Unassembled WGS sequence"/>
</dbReference>
<accession>A0A2W5P1S1</accession>
<dbReference type="InterPro" id="IPR016181">
    <property type="entry name" value="Acyl_CoA_acyltransferase"/>
</dbReference>
<protein>
    <submittedName>
        <fullName evidence="4">GNAT family N-acetyltransferase</fullName>
    </submittedName>
</protein>
<name>A0A2W5P1S1_9SPHN</name>
<dbReference type="SUPFAM" id="SSF55729">
    <property type="entry name" value="Acyl-CoA N-acyltransferases (Nat)"/>
    <property type="match status" value="1"/>
</dbReference>